<feature type="domain" description="Alanine racemase N-terminal" evidence="5">
    <location>
        <begin position="13"/>
        <end position="243"/>
    </location>
</feature>
<reference evidence="6 7" key="1">
    <citation type="journal article" date="2023" name="Elife">
        <title>Identification of key yeast species and microbe-microbe interactions impacting larval growth of Drosophila in the wild.</title>
        <authorList>
            <person name="Mure A."/>
            <person name="Sugiura Y."/>
            <person name="Maeda R."/>
            <person name="Honda K."/>
            <person name="Sakurai N."/>
            <person name="Takahashi Y."/>
            <person name="Watada M."/>
            <person name="Katoh T."/>
            <person name="Gotoh A."/>
            <person name="Gotoh Y."/>
            <person name="Taniguchi I."/>
            <person name="Nakamura K."/>
            <person name="Hayashi T."/>
            <person name="Katayama T."/>
            <person name="Uemura T."/>
            <person name="Hattori Y."/>
        </authorList>
    </citation>
    <scope>NUCLEOTIDE SEQUENCE [LARGE SCALE GENOMIC DNA]</scope>
    <source>
        <strain evidence="6 7">PK-24</strain>
    </source>
</reference>
<dbReference type="InterPro" id="IPR001608">
    <property type="entry name" value="Ala_racemase_N"/>
</dbReference>
<evidence type="ECO:0000256" key="2">
    <source>
        <dbReference type="HAMAP-Rule" id="MF_03225"/>
    </source>
</evidence>
<keyword evidence="7" id="KW-1185">Reference proteome</keyword>
<dbReference type="GO" id="GO:0030170">
    <property type="term" value="F:pyridoxal phosphate binding"/>
    <property type="evidence" value="ECO:0007669"/>
    <property type="project" value="UniProtKB-UniRule"/>
</dbReference>
<evidence type="ECO:0000256" key="3">
    <source>
        <dbReference type="PIRSR" id="PIRSR004848-1"/>
    </source>
</evidence>
<comment type="function">
    <text evidence="2">Pyridoxal 5'-phosphate (PLP)-binding protein, which may be involved in intracellular homeostatic regulation of pyridoxal 5'-phosphate (PLP), the active form of vitamin B6.</text>
</comment>
<dbReference type="CDD" id="cd06822">
    <property type="entry name" value="PLPDE_III_YBL036c_euk"/>
    <property type="match status" value="1"/>
</dbReference>
<dbReference type="Proteomes" id="UP001378960">
    <property type="component" value="Unassembled WGS sequence"/>
</dbReference>
<evidence type="ECO:0000256" key="1">
    <source>
        <dbReference type="ARBA" id="ARBA00022898"/>
    </source>
</evidence>
<proteinExistence type="inferred from homology"/>
<evidence type="ECO:0000256" key="4">
    <source>
        <dbReference type="RuleBase" id="RU004514"/>
    </source>
</evidence>
<accession>A0AAV5QWZ0</accession>
<evidence type="ECO:0000259" key="5">
    <source>
        <dbReference type="Pfam" id="PF01168"/>
    </source>
</evidence>
<dbReference type="SUPFAM" id="SSF51419">
    <property type="entry name" value="PLP-binding barrel"/>
    <property type="match status" value="1"/>
</dbReference>
<comment type="caution">
    <text evidence="6">The sequence shown here is derived from an EMBL/GenBank/DDBJ whole genome shotgun (WGS) entry which is preliminary data.</text>
</comment>
<evidence type="ECO:0000313" key="7">
    <source>
        <dbReference type="Proteomes" id="UP001378960"/>
    </source>
</evidence>
<gene>
    <name evidence="6" type="ORF">DAPK24_003910</name>
</gene>
<dbReference type="InterPro" id="IPR011078">
    <property type="entry name" value="PyrdxlP_homeostasis"/>
</dbReference>
<name>A0AAV5QWZ0_PICKL</name>
<dbReference type="EMBL" id="BTGB01000001">
    <property type="protein sequence ID" value="GMM43816.1"/>
    <property type="molecule type" value="Genomic_DNA"/>
</dbReference>
<feature type="modified residue" description="N6-(pyridoxal phosphate)lysine" evidence="2 3">
    <location>
        <position position="39"/>
    </location>
</feature>
<dbReference type="AlphaFoldDB" id="A0AAV5QWZ0"/>
<organism evidence="6 7">
    <name type="scientific">Pichia kluyveri</name>
    <name type="common">Yeast</name>
    <dbReference type="NCBI Taxonomy" id="36015"/>
    <lineage>
        <taxon>Eukaryota</taxon>
        <taxon>Fungi</taxon>
        <taxon>Dikarya</taxon>
        <taxon>Ascomycota</taxon>
        <taxon>Saccharomycotina</taxon>
        <taxon>Pichiomycetes</taxon>
        <taxon>Pichiales</taxon>
        <taxon>Pichiaceae</taxon>
        <taxon>Pichia</taxon>
    </lineage>
</organism>
<dbReference type="PROSITE" id="PS01211">
    <property type="entry name" value="UPF0001"/>
    <property type="match status" value="1"/>
</dbReference>
<dbReference type="PIRSF" id="PIRSF004848">
    <property type="entry name" value="YBL036c_PLPDEIII"/>
    <property type="match status" value="1"/>
</dbReference>
<dbReference type="Pfam" id="PF01168">
    <property type="entry name" value="Ala_racemase_N"/>
    <property type="match status" value="1"/>
</dbReference>
<dbReference type="InterPro" id="IPR029066">
    <property type="entry name" value="PLP-binding_barrel"/>
</dbReference>
<protein>
    <recommendedName>
        <fullName evidence="2">Pyridoxal phosphate homeostasis protein</fullName>
        <shortName evidence="2">PLP homeostasis protein</shortName>
    </recommendedName>
</protein>
<comment type="similarity">
    <text evidence="2 4">Belongs to the pyridoxal phosphate-binding protein YggS/PROSC family.</text>
</comment>
<dbReference type="PANTHER" id="PTHR10146">
    <property type="entry name" value="PROLINE SYNTHETASE CO-TRANSCRIBED BACTERIAL HOMOLOG PROTEIN"/>
    <property type="match status" value="1"/>
</dbReference>
<evidence type="ECO:0000313" key="6">
    <source>
        <dbReference type="EMBL" id="GMM43816.1"/>
    </source>
</evidence>
<dbReference type="Gene3D" id="3.20.20.10">
    <property type="entry name" value="Alanine racemase"/>
    <property type="match status" value="1"/>
</dbReference>
<comment type="cofactor">
    <cofactor evidence="3">
        <name>pyridoxal 5'-phosphate</name>
        <dbReference type="ChEBI" id="CHEBI:597326"/>
    </cofactor>
</comment>
<dbReference type="HAMAP" id="MF_02087">
    <property type="entry name" value="PLP_homeostasis"/>
    <property type="match status" value="1"/>
</dbReference>
<sequence length="248" mass="27241">MSLAYTQERAGELIENANSIKNKVHNLSNGKTTLVCVSKLKPASDIQALYDAGYRHFGENYVQELIEKAKVLPKDIKWHFIGGLQTNKCKDLSKNITNLHVVETIDTIKKAKKLNDTRKQMISEDPSNFGKVGVCVQVNTSGEEQKSGCQPGDELDELIKVILEECDCLEFHGLMTIGSYGASHSEGLNPEFSLLAEVKEHVISKFNLSDIQISMGMSGDFVQAIKQGSTSVRVGSSIFGSRPPNNGH</sequence>
<keyword evidence="1 2" id="KW-0663">Pyridoxal phosphate</keyword>
<dbReference type="FunFam" id="3.20.20.10:FF:000007">
    <property type="entry name" value="Pyridoxal phosphate homeostasis protein"/>
    <property type="match status" value="1"/>
</dbReference>
<dbReference type="PANTHER" id="PTHR10146:SF14">
    <property type="entry name" value="PYRIDOXAL PHOSPHATE HOMEOSTASIS PROTEIN"/>
    <property type="match status" value="1"/>
</dbReference>
<dbReference type="NCBIfam" id="TIGR00044">
    <property type="entry name" value="YggS family pyridoxal phosphate-dependent enzyme"/>
    <property type="match status" value="1"/>
</dbReference>